<feature type="signal peptide" evidence="1">
    <location>
        <begin position="1"/>
        <end position="21"/>
    </location>
</feature>
<evidence type="ECO:0000256" key="1">
    <source>
        <dbReference type="SAM" id="SignalP"/>
    </source>
</evidence>
<evidence type="ECO:0000313" key="3">
    <source>
        <dbReference type="Proteomes" id="UP000762676"/>
    </source>
</evidence>
<name>A0AAV4GMR2_9GAST</name>
<feature type="chain" id="PRO_5044022508" evidence="1">
    <location>
        <begin position="22"/>
        <end position="105"/>
    </location>
</feature>
<dbReference type="Proteomes" id="UP000762676">
    <property type="component" value="Unassembled WGS sequence"/>
</dbReference>
<gene>
    <name evidence="2" type="ORF">ElyMa_004193500</name>
</gene>
<accession>A0AAV4GMR2</accession>
<sequence length="105" mass="10994">MALPALTHLLLLSALALPVASLITTTLKSKFQFGSPGFLTLSKDTTVGGAKYNLFISSPNSSGSKVGVVKDVGAQLRDNADSITPNEINNAVVWPNVVNAIPRKC</sequence>
<comment type="caution">
    <text evidence="2">The sequence shown here is derived from an EMBL/GenBank/DDBJ whole genome shotgun (WGS) entry which is preliminary data.</text>
</comment>
<keyword evidence="1" id="KW-0732">Signal</keyword>
<dbReference type="EMBL" id="BMAT01008483">
    <property type="protein sequence ID" value="GFR86193.1"/>
    <property type="molecule type" value="Genomic_DNA"/>
</dbReference>
<proteinExistence type="predicted"/>
<reference evidence="2 3" key="1">
    <citation type="journal article" date="2021" name="Elife">
        <title>Chloroplast acquisition without the gene transfer in kleptoplastic sea slugs, Plakobranchus ocellatus.</title>
        <authorList>
            <person name="Maeda T."/>
            <person name="Takahashi S."/>
            <person name="Yoshida T."/>
            <person name="Shimamura S."/>
            <person name="Takaki Y."/>
            <person name="Nagai Y."/>
            <person name="Toyoda A."/>
            <person name="Suzuki Y."/>
            <person name="Arimoto A."/>
            <person name="Ishii H."/>
            <person name="Satoh N."/>
            <person name="Nishiyama T."/>
            <person name="Hasebe M."/>
            <person name="Maruyama T."/>
            <person name="Minagawa J."/>
            <person name="Obokata J."/>
            <person name="Shigenobu S."/>
        </authorList>
    </citation>
    <scope>NUCLEOTIDE SEQUENCE [LARGE SCALE GENOMIC DNA]</scope>
</reference>
<keyword evidence="3" id="KW-1185">Reference proteome</keyword>
<protein>
    <submittedName>
        <fullName evidence="2">Uncharacterized protein</fullName>
    </submittedName>
</protein>
<organism evidence="2 3">
    <name type="scientific">Elysia marginata</name>
    <dbReference type="NCBI Taxonomy" id="1093978"/>
    <lineage>
        <taxon>Eukaryota</taxon>
        <taxon>Metazoa</taxon>
        <taxon>Spiralia</taxon>
        <taxon>Lophotrochozoa</taxon>
        <taxon>Mollusca</taxon>
        <taxon>Gastropoda</taxon>
        <taxon>Heterobranchia</taxon>
        <taxon>Euthyneura</taxon>
        <taxon>Panpulmonata</taxon>
        <taxon>Sacoglossa</taxon>
        <taxon>Placobranchoidea</taxon>
        <taxon>Plakobranchidae</taxon>
        <taxon>Elysia</taxon>
    </lineage>
</organism>
<evidence type="ECO:0000313" key="2">
    <source>
        <dbReference type="EMBL" id="GFR86193.1"/>
    </source>
</evidence>
<dbReference type="AlphaFoldDB" id="A0AAV4GMR2"/>